<evidence type="ECO:0000313" key="9">
    <source>
        <dbReference type="EMBL" id="KKO19479.1"/>
    </source>
</evidence>
<dbReference type="PANTHER" id="PTHR32024">
    <property type="entry name" value="TRK SYSTEM POTASSIUM UPTAKE PROTEIN TRKG-RELATED"/>
    <property type="match status" value="1"/>
</dbReference>
<keyword evidence="7 8" id="KW-0472">Membrane</keyword>
<feature type="transmembrane region" description="Helical" evidence="8">
    <location>
        <begin position="31"/>
        <end position="54"/>
    </location>
</feature>
<feature type="transmembrane region" description="Helical" evidence="8">
    <location>
        <begin position="66"/>
        <end position="88"/>
    </location>
</feature>
<organism evidence="9 10">
    <name type="scientific">Candidatus Brocadia fulgida</name>
    <dbReference type="NCBI Taxonomy" id="380242"/>
    <lineage>
        <taxon>Bacteria</taxon>
        <taxon>Pseudomonadati</taxon>
        <taxon>Planctomycetota</taxon>
        <taxon>Candidatus Brocadiia</taxon>
        <taxon>Candidatus Brocadiales</taxon>
        <taxon>Candidatus Brocadiaceae</taxon>
        <taxon>Candidatus Brocadia</taxon>
    </lineage>
</organism>
<evidence type="ECO:0000256" key="4">
    <source>
        <dbReference type="ARBA" id="ARBA00022692"/>
    </source>
</evidence>
<keyword evidence="5 8" id="KW-1133">Transmembrane helix</keyword>
<name>A0A0M2UYC0_9BACT</name>
<evidence type="ECO:0000256" key="8">
    <source>
        <dbReference type="SAM" id="Phobius"/>
    </source>
</evidence>
<evidence type="ECO:0000256" key="5">
    <source>
        <dbReference type="ARBA" id="ARBA00022989"/>
    </source>
</evidence>
<keyword evidence="3" id="KW-1003">Cell membrane</keyword>
<comment type="subcellular location">
    <subcellularLocation>
        <location evidence="1">Cell membrane</location>
        <topology evidence="1">Multi-pass membrane protein</topology>
    </subcellularLocation>
</comment>
<evidence type="ECO:0000313" key="10">
    <source>
        <dbReference type="Proteomes" id="UP000034954"/>
    </source>
</evidence>
<feature type="transmembrane region" description="Helical" evidence="8">
    <location>
        <begin position="209"/>
        <end position="234"/>
    </location>
</feature>
<dbReference type="GO" id="GO:0030001">
    <property type="term" value="P:metal ion transport"/>
    <property type="evidence" value="ECO:0007669"/>
    <property type="project" value="UniProtKB-ARBA"/>
</dbReference>
<keyword evidence="2" id="KW-0813">Transport</keyword>
<dbReference type="GO" id="GO:0005886">
    <property type="term" value="C:plasma membrane"/>
    <property type="evidence" value="ECO:0007669"/>
    <property type="project" value="UniProtKB-SubCell"/>
</dbReference>
<dbReference type="Pfam" id="PF02386">
    <property type="entry name" value="TrkH"/>
    <property type="match status" value="1"/>
</dbReference>
<keyword evidence="6" id="KW-0406">Ion transport</keyword>
<dbReference type="PANTHER" id="PTHR32024:SF1">
    <property type="entry name" value="KTR SYSTEM POTASSIUM UPTAKE PROTEIN B"/>
    <property type="match status" value="1"/>
</dbReference>
<sequence>MTFCHRVFADWLSKTLPGKSMFYYILSPHRLLLIGFITIILAGSLLLTLPVALARGTGESQPFIDALFTATSAVSTTGLTLVDVGSFYSLFGQIVILTLVQIGGLGYMIFIVLVMSGLGIRLSLSGKLILQESLTSPPYEEVLRFSKMVVFVTFAFEFLGAAVLSLYWMKDFSVQHAIYLGIFHSVSAFCTAGFSLFPDNLCSCRDSMVINITIDALCISGSIGFVVLYDIYYAIFGKLKEDEPPKRLLVHTKLVLLMLPALFMIGFLMVFISEWSTPLSWKDRLLTCAFQVISASTTTGFNTVETGAMKTLGLASVIFLMYIGASPGGTGGGVKTTTFGLSISSVISVISQHDELIVFGRHISSRVKDKALAICAIALLLIMLDVFILSVTEKASFMEIVFETVSAFGTVGLSAGITASLSVTGKAVLLTTMLIGRVGPLAVGYSIRGKCRIVPVKYPEGVMLVG</sequence>
<feature type="transmembrane region" description="Helical" evidence="8">
    <location>
        <begin position="254"/>
        <end position="272"/>
    </location>
</feature>
<feature type="transmembrane region" description="Helical" evidence="8">
    <location>
        <begin position="371"/>
        <end position="388"/>
    </location>
</feature>
<feature type="transmembrane region" description="Helical" evidence="8">
    <location>
        <begin position="307"/>
        <end position="325"/>
    </location>
</feature>
<accession>A0A0M2UYC0</accession>
<gene>
    <name evidence="9" type="primary">trkH</name>
    <name evidence="9" type="ORF">BROFUL_01818</name>
</gene>
<dbReference type="InterPro" id="IPR003445">
    <property type="entry name" value="Cat_transpt"/>
</dbReference>
<evidence type="ECO:0000256" key="3">
    <source>
        <dbReference type="ARBA" id="ARBA00022475"/>
    </source>
</evidence>
<protein>
    <submittedName>
        <fullName evidence="9">Potassium uptake system protein TrkH</fullName>
    </submittedName>
</protein>
<reference evidence="9 10" key="1">
    <citation type="journal article" date="2013" name="BMC Microbiol.">
        <title>Identification of the type II cytochrome c maturation pathway in anammox bacteria by comparative genomics.</title>
        <authorList>
            <person name="Ferousi C."/>
            <person name="Speth D.R."/>
            <person name="Reimann J."/>
            <person name="Op den Camp H.J."/>
            <person name="Allen J.W."/>
            <person name="Keltjens J.T."/>
            <person name="Jetten M.S."/>
        </authorList>
    </citation>
    <scope>NUCLEOTIDE SEQUENCE [LARGE SCALE GENOMIC DNA]</scope>
    <source>
        <strain evidence="9">RU1</strain>
    </source>
</reference>
<keyword evidence="4 8" id="KW-0812">Transmembrane</keyword>
<feature type="transmembrane region" description="Helical" evidence="8">
    <location>
        <begin position="94"/>
        <end position="124"/>
    </location>
</feature>
<proteinExistence type="predicted"/>
<feature type="transmembrane region" description="Helical" evidence="8">
    <location>
        <begin position="145"/>
        <end position="168"/>
    </location>
</feature>
<comment type="caution">
    <text evidence="9">The sequence shown here is derived from an EMBL/GenBank/DDBJ whole genome shotgun (WGS) entry which is preliminary data.</text>
</comment>
<evidence type="ECO:0000256" key="1">
    <source>
        <dbReference type="ARBA" id="ARBA00004651"/>
    </source>
</evidence>
<dbReference type="Proteomes" id="UP000034954">
    <property type="component" value="Unassembled WGS sequence"/>
</dbReference>
<dbReference type="AlphaFoldDB" id="A0A0M2UYC0"/>
<feature type="transmembrane region" description="Helical" evidence="8">
    <location>
        <begin position="400"/>
        <end position="421"/>
    </location>
</feature>
<keyword evidence="10" id="KW-1185">Reference proteome</keyword>
<evidence type="ECO:0000256" key="6">
    <source>
        <dbReference type="ARBA" id="ARBA00023065"/>
    </source>
</evidence>
<dbReference type="GO" id="GO:0008324">
    <property type="term" value="F:monoatomic cation transmembrane transporter activity"/>
    <property type="evidence" value="ECO:0007669"/>
    <property type="project" value="InterPro"/>
</dbReference>
<dbReference type="EMBL" id="LAQJ01000189">
    <property type="protein sequence ID" value="KKO19479.1"/>
    <property type="molecule type" value="Genomic_DNA"/>
</dbReference>
<evidence type="ECO:0000256" key="2">
    <source>
        <dbReference type="ARBA" id="ARBA00022448"/>
    </source>
</evidence>
<evidence type="ECO:0000256" key="7">
    <source>
        <dbReference type="ARBA" id="ARBA00023136"/>
    </source>
</evidence>
<feature type="transmembrane region" description="Helical" evidence="8">
    <location>
        <begin position="174"/>
        <end position="197"/>
    </location>
</feature>